<dbReference type="Gene3D" id="3.30.450.20">
    <property type="entry name" value="PAS domain"/>
    <property type="match status" value="2"/>
</dbReference>
<comment type="subcellular location">
    <subcellularLocation>
        <location evidence="1">Nucleus</location>
    </subcellularLocation>
</comment>
<feature type="compositionally biased region" description="Basic and acidic residues" evidence="7">
    <location>
        <begin position="30"/>
        <end position="43"/>
    </location>
</feature>
<feature type="domain" description="BHLH" evidence="9">
    <location>
        <begin position="59"/>
        <end position="112"/>
    </location>
</feature>
<dbReference type="PROSITE" id="PS50112">
    <property type="entry name" value="PAS"/>
    <property type="match status" value="2"/>
</dbReference>
<dbReference type="InterPro" id="IPR000014">
    <property type="entry name" value="PAS"/>
</dbReference>
<evidence type="ECO:0000256" key="3">
    <source>
        <dbReference type="ARBA" id="ARBA00023015"/>
    </source>
</evidence>
<dbReference type="GO" id="GO:0005634">
    <property type="term" value="C:nucleus"/>
    <property type="evidence" value="ECO:0007669"/>
    <property type="project" value="UniProtKB-SubCell"/>
</dbReference>
<keyword evidence="2" id="KW-0677">Repeat</keyword>
<feature type="compositionally biased region" description="Low complexity" evidence="7">
    <location>
        <begin position="576"/>
        <end position="588"/>
    </location>
</feature>
<accession>A0A1S3H276</accession>
<dbReference type="RefSeq" id="XP_013380047.1">
    <property type="nucleotide sequence ID" value="XM_013524593.2"/>
</dbReference>
<dbReference type="GO" id="GO:0003677">
    <property type="term" value="F:DNA binding"/>
    <property type="evidence" value="ECO:0007669"/>
    <property type="project" value="UniProtKB-KW"/>
</dbReference>
<dbReference type="Pfam" id="PF14598">
    <property type="entry name" value="PAS_11"/>
    <property type="match status" value="1"/>
</dbReference>
<evidence type="ECO:0000313" key="10">
    <source>
        <dbReference type="Proteomes" id="UP000085678"/>
    </source>
</evidence>
<dbReference type="InterPro" id="IPR011598">
    <property type="entry name" value="bHLH_dom"/>
</dbReference>
<keyword evidence="4" id="KW-0238">DNA-binding</keyword>
<dbReference type="OrthoDB" id="71302at2759"/>
<dbReference type="GO" id="GO:0003700">
    <property type="term" value="F:DNA-binding transcription factor activity"/>
    <property type="evidence" value="ECO:0007669"/>
    <property type="project" value="InterPro"/>
</dbReference>
<dbReference type="PANTHER" id="PTHR23042">
    <property type="entry name" value="CIRCADIAN PROTEIN CLOCK/ARNT/BMAL/PAS"/>
    <property type="match status" value="1"/>
</dbReference>
<evidence type="ECO:0000256" key="6">
    <source>
        <dbReference type="ARBA" id="ARBA00023242"/>
    </source>
</evidence>
<dbReference type="Gene3D" id="4.10.280.10">
    <property type="entry name" value="Helix-loop-helix DNA-binding domain"/>
    <property type="match status" value="1"/>
</dbReference>
<organism evidence="11">
    <name type="scientific">Lingula anatina</name>
    <name type="common">Brachiopod</name>
    <name type="synonym">Lingula unguis</name>
    <dbReference type="NCBI Taxonomy" id="7574"/>
    <lineage>
        <taxon>Eukaryota</taxon>
        <taxon>Metazoa</taxon>
        <taxon>Spiralia</taxon>
        <taxon>Lophotrochozoa</taxon>
        <taxon>Brachiopoda</taxon>
        <taxon>Linguliformea</taxon>
        <taxon>Lingulata</taxon>
        <taxon>Lingulida</taxon>
        <taxon>Linguloidea</taxon>
        <taxon>Lingulidae</taxon>
        <taxon>Lingula</taxon>
    </lineage>
</organism>
<evidence type="ECO:0000259" key="8">
    <source>
        <dbReference type="PROSITE" id="PS50112"/>
    </source>
</evidence>
<feature type="domain" description="PAS" evidence="8">
    <location>
        <begin position="130"/>
        <end position="195"/>
    </location>
</feature>
<dbReference type="InterPro" id="IPR001067">
    <property type="entry name" value="Nuc_translocat"/>
</dbReference>
<dbReference type="GO" id="GO:0005667">
    <property type="term" value="C:transcription regulator complex"/>
    <property type="evidence" value="ECO:0007669"/>
    <property type="project" value="InterPro"/>
</dbReference>
<evidence type="ECO:0000256" key="4">
    <source>
        <dbReference type="ARBA" id="ARBA00023125"/>
    </source>
</evidence>
<evidence type="ECO:0000313" key="12">
    <source>
        <dbReference type="RefSeq" id="XP_013380048.1"/>
    </source>
</evidence>
<dbReference type="GO" id="GO:0005737">
    <property type="term" value="C:cytoplasm"/>
    <property type="evidence" value="ECO:0007669"/>
    <property type="project" value="InterPro"/>
</dbReference>
<protein>
    <submittedName>
        <fullName evidence="11 12">Protein cycle</fullName>
    </submittedName>
</protein>
<dbReference type="SUPFAM" id="SSF47459">
    <property type="entry name" value="HLH, helix-loop-helix DNA-binding domain"/>
    <property type="match status" value="1"/>
</dbReference>
<dbReference type="STRING" id="7574.A0A1S3H276"/>
<evidence type="ECO:0000259" key="9">
    <source>
        <dbReference type="PROSITE" id="PS50888"/>
    </source>
</evidence>
<keyword evidence="10" id="KW-1185">Reference proteome</keyword>
<evidence type="ECO:0000256" key="1">
    <source>
        <dbReference type="ARBA" id="ARBA00004123"/>
    </source>
</evidence>
<keyword evidence="6" id="KW-0539">Nucleus</keyword>
<proteinExistence type="predicted"/>
<feature type="domain" description="PAS" evidence="8">
    <location>
        <begin position="342"/>
        <end position="391"/>
    </location>
</feature>
<dbReference type="CDD" id="cd19726">
    <property type="entry name" value="bHLH-PAS_cycle_like"/>
    <property type="match status" value="1"/>
</dbReference>
<evidence type="ECO:0000313" key="11">
    <source>
        <dbReference type="RefSeq" id="XP_013380047.1"/>
    </source>
</evidence>
<reference evidence="11 12" key="1">
    <citation type="submission" date="2023-09" db="UniProtKB">
        <authorList>
            <consortium name="RefSeq"/>
        </authorList>
    </citation>
    <scope>IDENTIFICATION</scope>
    <source>
        <tissue evidence="11 12">Gonads</tissue>
    </source>
</reference>
<dbReference type="RefSeq" id="XP_013380048.1">
    <property type="nucleotide sequence ID" value="XM_013524594.2"/>
</dbReference>
<dbReference type="Pfam" id="PF00010">
    <property type="entry name" value="HLH"/>
    <property type="match status" value="1"/>
</dbReference>
<dbReference type="Pfam" id="PF00989">
    <property type="entry name" value="PAS"/>
    <property type="match status" value="1"/>
</dbReference>
<dbReference type="GeneID" id="106151361"/>
<sequence>MERKDSPGETFSGKRKVSSVISYDSDLEDDGKYARTDGNGDRKRFSRSSSITSQGTSVQTQQNHSEIEKRRRDKMNAYIWELSSMIPMCSAMNRKLDKLTVLRMAVQHIKSLKGADTSQCETSQRPAFLSDEELKHLILKSAGGFLFVVACDRGKLLYVSESVKDYLNFTRSELTNQSLFDILHPKDITKVKEQLTSSDLTPRERLIDAKTMMPVKTEMPQIQSQFSSGARRCFFCRMKCGVRNSGDGNASLLIKEEKEQDIETVLRRKKSDRCYALIHCTGYLKSWPPAKLGLEEDTDSDSDGGNTTCLVAVGKVQPVLDLSDLGPTQTHPTEFVSRHAIDGKFTYVDQRATAVLGYLPQELLGTSVYEYYHQDDLAHMAEIHKKVLAKKEKVESGIYHFRLKDGSFISLRTTSFAFISPWTKDIEYIVATHTVEHEADSPMGAVSAEATCSSTIGQDDSNSGSNGGSSISFFKRPEGRSPSTAAGIPLSTKTGAGRIGRLIADEVLEQSRKEEPISLHDSLRNELHSGLASLRLAFERAFSTTCATPVTSTVVTSLDGQNLPSNNMAYRQAAAVSSDTDNTSVVSSVDERHSNSSSASTGRVPQNGMSSLAVRSSATESPTPGDNLVTSLMDPNNFSELSSPGDTGNDEAAMAVIMSLLEADAGLGGPVDFSDLPWPL</sequence>
<dbReference type="InterPro" id="IPR035965">
    <property type="entry name" value="PAS-like_dom_sf"/>
</dbReference>
<feature type="compositionally biased region" description="Low complexity" evidence="7">
    <location>
        <begin position="456"/>
        <end position="472"/>
    </location>
</feature>
<dbReference type="AlphaFoldDB" id="A0A1S3H276"/>
<dbReference type="InterPro" id="IPR050933">
    <property type="entry name" value="Circadian_TF"/>
</dbReference>
<feature type="region of interest" description="Disordered" evidence="7">
    <location>
        <begin position="450"/>
        <end position="492"/>
    </location>
</feature>
<dbReference type="SMART" id="SM00353">
    <property type="entry name" value="HLH"/>
    <property type="match status" value="1"/>
</dbReference>
<feature type="region of interest" description="Disordered" evidence="7">
    <location>
        <begin position="1"/>
        <end position="70"/>
    </location>
</feature>
<dbReference type="SMART" id="SM00091">
    <property type="entry name" value="PAS"/>
    <property type="match status" value="2"/>
</dbReference>
<keyword evidence="3" id="KW-0805">Transcription regulation</keyword>
<feature type="compositionally biased region" description="Low complexity" evidence="7">
    <location>
        <begin position="47"/>
        <end position="62"/>
    </location>
</feature>
<dbReference type="Proteomes" id="UP000085678">
    <property type="component" value="Unplaced"/>
</dbReference>
<evidence type="ECO:0000256" key="2">
    <source>
        <dbReference type="ARBA" id="ARBA00022737"/>
    </source>
</evidence>
<dbReference type="GO" id="GO:0046983">
    <property type="term" value="F:protein dimerization activity"/>
    <property type="evidence" value="ECO:0007669"/>
    <property type="project" value="InterPro"/>
</dbReference>
<dbReference type="SUPFAM" id="SSF55785">
    <property type="entry name" value="PYP-like sensor domain (PAS domain)"/>
    <property type="match status" value="2"/>
</dbReference>
<dbReference type="InterPro" id="IPR036638">
    <property type="entry name" value="HLH_DNA-bd_sf"/>
</dbReference>
<dbReference type="InterPro" id="IPR013767">
    <property type="entry name" value="PAS_fold"/>
</dbReference>
<gene>
    <name evidence="11 12" type="primary">LOC106151361</name>
</gene>
<dbReference type="PRINTS" id="PR00785">
    <property type="entry name" value="NCTRNSLOCATR"/>
</dbReference>
<feature type="compositionally biased region" description="Polar residues" evidence="7">
    <location>
        <begin position="595"/>
        <end position="646"/>
    </location>
</feature>
<name>A0A1S3H276_LINAN</name>
<evidence type="ECO:0000256" key="5">
    <source>
        <dbReference type="ARBA" id="ARBA00023163"/>
    </source>
</evidence>
<dbReference type="CDD" id="cd00130">
    <property type="entry name" value="PAS"/>
    <property type="match status" value="2"/>
</dbReference>
<dbReference type="KEGG" id="lak:106151361"/>
<feature type="region of interest" description="Disordered" evidence="7">
    <location>
        <begin position="572"/>
        <end position="649"/>
    </location>
</feature>
<evidence type="ECO:0000256" key="7">
    <source>
        <dbReference type="SAM" id="MobiDB-lite"/>
    </source>
</evidence>
<dbReference type="PROSITE" id="PS50888">
    <property type="entry name" value="BHLH"/>
    <property type="match status" value="1"/>
</dbReference>
<keyword evidence="5" id="KW-0804">Transcription</keyword>
<dbReference type="NCBIfam" id="TIGR00229">
    <property type="entry name" value="sensory_box"/>
    <property type="match status" value="1"/>
</dbReference>